<accession>A0A1G5K2D1</accession>
<organism evidence="1 2">
    <name type="scientific">Flavobacterium caeni</name>
    <dbReference type="NCBI Taxonomy" id="490189"/>
    <lineage>
        <taxon>Bacteria</taxon>
        <taxon>Pseudomonadati</taxon>
        <taxon>Bacteroidota</taxon>
        <taxon>Flavobacteriia</taxon>
        <taxon>Flavobacteriales</taxon>
        <taxon>Flavobacteriaceae</taxon>
        <taxon>Flavobacterium</taxon>
    </lineage>
</organism>
<protein>
    <submittedName>
        <fullName evidence="1">Uncharacterized protein</fullName>
    </submittedName>
</protein>
<keyword evidence="2" id="KW-1185">Reference proteome</keyword>
<dbReference type="Proteomes" id="UP000199354">
    <property type="component" value="Unassembled WGS sequence"/>
</dbReference>
<gene>
    <name evidence="1" type="ORF">SAMN02927903_03057</name>
</gene>
<evidence type="ECO:0000313" key="2">
    <source>
        <dbReference type="Proteomes" id="UP000199354"/>
    </source>
</evidence>
<reference evidence="1 2" key="1">
    <citation type="submission" date="2016-10" db="EMBL/GenBank/DDBJ databases">
        <authorList>
            <person name="de Groot N.N."/>
        </authorList>
    </citation>
    <scope>NUCLEOTIDE SEQUENCE [LARGE SCALE GENOMIC DNA]</scope>
    <source>
        <strain evidence="1 2">CGMCC 1.7031</strain>
    </source>
</reference>
<dbReference type="EMBL" id="FMVF01000019">
    <property type="protein sequence ID" value="SCY94832.1"/>
    <property type="molecule type" value="Genomic_DNA"/>
</dbReference>
<evidence type="ECO:0000313" key="1">
    <source>
        <dbReference type="EMBL" id="SCY94832.1"/>
    </source>
</evidence>
<dbReference type="AlphaFoldDB" id="A0A1G5K2D1"/>
<sequence>MILAKKAEAVELNALQVLTTAETGLSGADSTSKVAIWRLIVWIVAFCIWLHEQVVTKNADNSRPLNRPNFISMVLNFHDGLPLKWIDGLFQYDLSTVPNPDTLKIINRCALLEGNGQIVVKVAHDNNGTLEPIADAAAIRLKDYIVSQIQPGPEIVVVNKSADLLKTALRVYVDPQMIDLITGEKLPSGSGIFPVDAAITEYLTGLTKAELNGAFVVNKFKQTIEAKDGIDLVEIDLLQWSFDAAPFADFTEWKVPESGYFRLDSVNLTKTFLPYVLVNA</sequence>
<proteinExistence type="predicted"/>
<dbReference type="STRING" id="490189.SAMN02927903_03057"/>
<name>A0A1G5K2D1_9FLAO</name>